<evidence type="ECO:0000256" key="1">
    <source>
        <dbReference type="SAM" id="MobiDB-lite"/>
    </source>
</evidence>
<dbReference type="Proteomes" id="UP001165060">
    <property type="component" value="Unassembled WGS sequence"/>
</dbReference>
<feature type="region of interest" description="Disordered" evidence="1">
    <location>
        <begin position="203"/>
        <end position="282"/>
    </location>
</feature>
<feature type="compositionally biased region" description="Pro residues" evidence="1">
    <location>
        <begin position="90"/>
        <end position="106"/>
    </location>
</feature>
<dbReference type="EMBL" id="BRYB01001919">
    <property type="protein sequence ID" value="GMI36352.1"/>
    <property type="molecule type" value="Genomic_DNA"/>
</dbReference>
<evidence type="ECO:0000313" key="2">
    <source>
        <dbReference type="EMBL" id="GMI36352.1"/>
    </source>
</evidence>
<dbReference type="InterPro" id="IPR008775">
    <property type="entry name" value="Phytyl_CoA_dOase-like"/>
</dbReference>
<comment type="caution">
    <text evidence="2">The sequence shown here is derived from an EMBL/GenBank/DDBJ whole genome shotgun (WGS) entry which is preliminary data.</text>
</comment>
<feature type="compositionally biased region" description="Low complexity" evidence="1">
    <location>
        <begin position="471"/>
        <end position="489"/>
    </location>
</feature>
<evidence type="ECO:0000313" key="3">
    <source>
        <dbReference type="Proteomes" id="UP001165060"/>
    </source>
</evidence>
<dbReference type="Pfam" id="PF05721">
    <property type="entry name" value="PhyH"/>
    <property type="match status" value="1"/>
</dbReference>
<dbReference type="SUPFAM" id="SSF51197">
    <property type="entry name" value="Clavaminate synthase-like"/>
    <property type="match status" value="1"/>
</dbReference>
<name>A0ABQ6MZ72_9STRA</name>
<organism evidence="2 3">
    <name type="scientific">Tetraparma gracilis</name>
    <dbReference type="NCBI Taxonomy" id="2962635"/>
    <lineage>
        <taxon>Eukaryota</taxon>
        <taxon>Sar</taxon>
        <taxon>Stramenopiles</taxon>
        <taxon>Ochrophyta</taxon>
        <taxon>Bolidophyceae</taxon>
        <taxon>Parmales</taxon>
        <taxon>Triparmaceae</taxon>
        <taxon>Tetraparma</taxon>
    </lineage>
</organism>
<proteinExistence type="predicted"/>
<reference evidence="2 3" key="1">
    <citation type="journal article" date="2023" name="Commun. Biol.">
        <title>Genome analysis of Parmales, the sister group of diatoms, reveals the evolutionary specialization of diatoms from phago-mixotrophs to photoautotrophs.</title>
        <authorList>
            <person name="Ban H."/>
            <person name="Sato S."/>
            <person name="Yoshikawa S."/>
            <person name="Yamada K."/>
            <person name="Nakamura Y."/>
            <person name="Ichinomiya M."/>
            <person name="Sato N."/>
            <person name="Blanc-Mathieu R."/>
            <person name="Endo H."/>
            <person name="Kuwata A."/>
            <person name="Ogata H."/>
        </authorList>
    </citation>
    <scope>NUCLEOTIDE SEQUENCE [LARGE SCALE GENOMIC DNA]</scope>
</reference>
<feature type="region of interest" description="Disordered" evidence="1">
    <location>
        <begin position="86"/>
        <end position="109"/>
    </location>
</feature>
<feature type="region of interest" description="Disordered" evidence="1">
    <location>
        <begin position="462"/>
        <end position="515"/>
    </location>
</feature>
<accession>A0ABQ6MZ72</accession>
<gene>
    <name evidence="2" type="ORF">TeGR_g4422</name>
</gene>
<protein>
    <submittedName>
        <fullName evidence="2">Uncharacterized protein</fullName>
    </submittedName>
</protein>
<dbReference type="Gene3D" id="2.60.120.620">
    <property type="entry name" value="q2cbj1_9rhob like domain"/>
    <property type="match status" value="1"/>
</dbReference>
<sequence>MEVGLSASYAPTAHQHDANKTDADVRIKLISEGYLCVKHPTRRMKIPGQAAVYKSGKLYGKTLVSAAVKEKVLHDTCPDCAADQRALAAAPPPPGGAGAASPPPPGNDDATAMWDAMKEQAEKKDAADLTMNEFIGALEILELGGGDVPNKEQLLELVDTAKDGRVAPIEFKKFHAKWRRSGKTMVGYLEDLAAVKTEGRARAASKARREQELEDTKKRLAEAEEEATAARKAAEEAHEAKRVADEERKRAEEQAAEAERVADEERTRAGEEEAKRKAAEEEAARKAAEEEVKRKAAEEEAARKADALIDAADKGDAKMRAGGQKPSLTMVSLMAFYSSPPLEELSTLSTDLQTHGFCIMRQIVPKAECQRFLEESVMPAIEKHSSYRPNKEAGVIGDMVRAPGNVDPIQNGDARWPALFQNERLNRFLDLLHGQVQGKRGWAWLHDDNVGWIHVRFPTEATVDPPPAPAPAGQSSSPSRSPSRSSSRSALKELGGDNTPEVPAEGWHVDGAHFPTHRLNSPDQSYVVLPMVRDVKPGGGATCVLAGSHISIAQYLLSKGRAGSPHSALNSFVQNYLVPRARLRAPENFVHLAAGAGDVLVLHPFLAHAASRCNPGHPWRVTFNMGLRWSPAVFKQAPPLFDFEANLHQARKHAAAAHTVHYGEPIKLVFPFAYVPFGQMEKKQLRLGPSGRAHVVADGTVVRFARSPGDTGRPVLVGDRARLESVAGGGGWGGGRELQVQSWEADESVGVMVTVGTSFFLLDVEAGLHLNFNPNKVETKEDGEGDTVEIGCVVEAWRRDKGDWQEMSAVKA</sequence>
<keyword evidence="3" id="KW-1185">Reference proteome</keyword>